<dbReference type="EMBL" id="JAACNO010000002">
    <property type="protein sequence ID" value="KAF4150804.1"/>
    <property type="molecule type" value="Genomic_DNA"/>
</dbReference>
<proteinExistence type="predicted"/>
<dbReference type="Proteomes" id="UP000704712">
    <property type="component" value="Unassembled WGS sequence"/>
</dbReference>
<protein>
    <submittedName>
        <fullName evidence="1">Uncharacterized protein</fullName>
    </submittedName>
</protein>
<name>A0A8S9VGZ5_PHYIN</name>
<dbReference type="AlphaFoldDB" id="A0A8S9VGZ5"/>
<gene>
    <name evidence="1" type="ORF">GN958_ATG00002</name>
</gene>
<reference evidence="1" key="1">
    <citation type="submission" date="2020-03" db="EMBL/GenBank/DDBJ databases">
        <title>Hybrid Assembly of Korean Phytophthora infestans isolates.</title>
        <authorList>
            <person name="Prokchorchik M."/>
            <person name="Lee Y."/>
            <person name="Seo J."/>
            <person name="Cho J.-H."/>
            <person name="Park Y.-E."/>
            <person name="Jang D.-C."/>
            <person name="Im J.-S."/>
            <person name="Choi J.-G."/>
            <person name="Park H.-J."/>
            <person name="Lee G.-B."/>
            <person name="Lee Y.-G."/>
            <person name="Hong S.-Y."/>
            <person name="Cho K."/>
            <person name="Sohn K.H."/>
        </authorList>
    </citation>
    <scope>NUCLEOTIDE SEQUENCE</scope>
    <source>
        <strain evidence="1">KR_2_A2</strain>
    </source>
</reference>
<comment type="caution">
    <text evidence="1">The sequence shown here is derived from an EMBL/GenBank/DDBJ whole genome shotgun (WGS) entry which is preliminary data.</text>
</comment>
<feature type="non-terminal residue" evidence="1">
    <location>
        <position position="180"/>
    </location>
</feature>
<evidence type="ECO:0000313" key="1">
    <source>
        <dbReference type="EMBL" id="KAF4150804.1"/>
    </source>
</evidence>
<sequence length="180" mass="20490">GLDGDVEYHLEEHSDHSSVDSTARRRGIHPALIKEVDVLLDMAWEGASRFVICLMSHVDCEWCQSHRRRTGQDVIVLDAFAFDSFEAENWTSLGVILTSRRVLGNVITAVKDQGDRLIRSTGGTYKLHLGGWAVFAHHFVPWFTCSSGVNLQVRTHECSKSSRLKPRHFFTLTWRWLSNP</sequence>
<organism evidence="1 2">
    <name type="scientific">Phytophthora infestans</name>
    <name type="common">Potato late blight agent</name>
    <name type="synonym">Botrytis infestans</name>
    <dbReference type="NCBI Taxonomy" id="4787"/>
    <lineage>
        <taxon>Eukaryota</taxon>
        <taxon>Sar</taxon>
        <taxon>Stramenopiles</taxon>
        <taxon>Oomycota</taxon>
        <taxon>Peronosporomycetes</taxon>
        <taxon>Peronosporales</taxon>
        <taxon>Peronosporaceae</taxon>
        <taxon>Phytophthora</taxon>
    </lineage>
</organism>
<evidence type="ECO:0000313" key="2">
    <source>
        <dbReference type="Proteomes" id="UP000704712"/>
    </source>
</evidence>
<accession>A0A8S9VGZ5</accession>